<dbReference type="SMART" id="SM00866">
    <property type="entry name" value="UTRA"/>
    <property type="match status" value="1"/>
</dbReference>
<dbReference type="PRINTS" id="PR00035">
    <property type="entry name" value="HTHGNTR"/>
</dbReference>
<name>D6CKP8_THIA3</name>
<dbReference type="InterPro" id="IPR050679">
    <property type="entry name" value="Bact_HTH_transcr_reg"/>
</dbReference>
<reference evidence="6" key="3">
    <citation type="submission" date="2010-07" db="EMBL/GenBank/DDBJ databases">
        <authorList>
            <person name="Genoscope - CEA"/>
        </authorList>
    </citation>
    <scope>NUCLEOTIDE SEQUENCE</scope>
    <source>
        <strain evidence="6">3As</strain>
    </source>
</reference>
<dbReference type="AlphaFoldDB" id="D6CKP8"/>
<evidence type="ECO:0000256" key="1">
    <source>
        <dbReference type="ARBA" id="ARBA00023015"/>
    </source>
</evidence>
<dbReference type="GO" id="GO:0006547">
    <property type="term" value="P:L-histidine metabolic process"/>
    <property type="evidence" value="ECO:0007669"/>
    <property type="project" value="UniProtKB-UniRule"/>
</dbReference>
<dbReference type="Pfam" id="PF00392">
    <property type="entry name" value="GntR"/>
    <property type="match status" value="1"/>
</dbReference>
<evidence type="ECO:0000256" key="4">
    <source>
        <dbReference type="NCBIfam" id="TIGR02018"/>
    </source>
</evidence>
<dbReference type="EMBL" id="FP475956">
    <property type="protein sequence ID" value="CAZ87516.1"/>
    <property type="molecule type" value="Genomic_DNA"/>
</dbReference>
<dbReference type="KEGG" id="thi:THI_0807"/>
<evidence type="ECO:0000256" key="3">
    <source>
        <dbReference type="ARBA" id="ARBA00023163"/>
    </source>
</evidence>
<evidence type="ECO:0000313" key="7">
    <source>
        <dbReference type="EMBL" id="CQR27145.1"/>
    </source>
</evidence>
<dbReference type="FunFam" id="1.10.10.10:FF:000079">
    <property type="entry name" value="GntR family transcriptional regulator"/>
    <property type="match status" value="1"/>
</dbReference>
<evidence type="ECO:0000313" key="9">
    <source>
        <dbReference type="Proteomes" id="UP000078599"/>
    </source>
</evidence>
<gene>
    <name evidence="6" type="primary">hutC</name>
    <name evidence="6" type="ordered locus">THI_0807</name>
    <name evidence="7" type="ORF">THICB1_100490</name>
</gene>
<dbReference type="InterPro" id="IPR028978">
    <property type="entry name" value="Chorismate_lyase_/UTRA_dom_sf"/>
</dbReference>
<dbReference type="CDD" id="cd07377">
    <property type="entry name" value="WHTH_GntR"/>
    <property type="match status" value="1"/>
</dbReference>
<dbReference type="SUPFAM" id="SSF46785">
    <property type="entry name" value="Winged helix' DNA-binding domain"/>
    <property type="match status" value="1"/>
</dbReference>
<dbReference type="RefSeq" id="WP_013104874.1">
    <property type="nucleotide sequence ID" value="NC_014145.1"/>
</dbReference>
<dbReference type="HOGENOM" id="CLU_063236_0_0_4"/>
<dbReference type="PROSITE" id="PS50949">
    <property type="entry name" value="HTH_GNTR"/>
    <property type="match status" value="1"/>
</dbReference>
<dbReference type="Gene3D" id="1.10.10.10">
    <property type="entry name" value="Winged helix-like DNA-binding domain superfamily/Winged helix DNA-binding domain"/>
    <property type="match status" value="1"/>
</dbReference>
<evidence type="ECO:0000259" key="5">
    <source>
        <dbReference type="PROSITE" id="PS50949"/>
    </source>
</evidence>
<dbReference type="PANTHER" id="PTHR44846:SF16">
    <property type="entry name" value="TRANSCRIPTIONAL REGULATOR PHNF-RELATED"/>
    <property type="match status" value="1"/>
</dbReference>
<evidence type="ECO:0000313" key="6">
    <source>
        <dbReference type="EMBL" id="CAZ87516.1"/>
    </source>
</evidence>
<proteinExistence type="predicted"/>
<protein>
    <recommendedName>
        <fullName evidence="4">Histidine utilization repressor</fullName>
    </recommendedName>
</protein>
<keyword evidence="1" id="KW-0805">Transcription regulation</keyword>
<dbReference type="GO" id="GO:0045892">
    <property type="term" value="P:negative regulation of DNA-templated transcription"/>
    <property type="evidence" value="ECO:0007669"/>
    <property type="project" value="UniProtKB-UniRule"/>
</dbReference>
<dbReference type="InterPro" id="IPR036388">
    <property type="entry name" value="WH-like_DNA-bd_sf"/>
</dbReference>
<dbReference type="Proteomes" id="UP000002372">
    <property type="component" value="Chromosome"/>
</dbReference>
<dbReference type="Gene3D" id="3.40.1410.10">
    <property type="entry name" value="Chorismate lyase-like"/>
    <property type="match status" value="1"/>
</dbReference>
<dbReference type="GO" id="GO:0003700">
    <property type="term" value="F:DNA-binding transcription factor activity"/>
    <property type="evidence" value="ECO:0007669"/>
    <property type="project" value="UniProtKB-UniRule"/>
</dbReference>
<dbReference type="InterPro" id="IPR011663">
    <property type="entry name" value="UTRA"/>
</dbReference>
<dbReference type="Proteomes" id="UP000078599">
    <property type="component" value="Unassembled WGS sequence"/>
</dbReference>
<accession>D6CKP8</accession>
<dbReference type="GO" id="GO:0003677">
    <property type="term" value="F:DNA binding"/>
    <property type="evidence" value="ECO:0007669"/>
    <property type="project" value="UniProtKB-UniRule"/>
</dbReference>
<evidence type="ECO:0000256" key="2">
    <source>
        <dbReference type="ARBA" id="ARBA00023125"/>
    </source>
</evidence>
<dbReference type="PANTHER" id="PTHR44846">
    <property type="entry name" value="MANNOSYL-D-GLYCERATE TRANSPORT/METABOLISM SYSTEM REPRESSOR MNGR-RELATED"/>
    <property type="match status" value="1"/>
</dbReference>
<dbReference type="NCBIfam" id="TIGR02018">
    <property type="entry name" value="his_ut_repres"/>
    <property type="match status" value="1"/>
</dbReference>
<keyword evidence="3" id="KW-0804">Transcription</keyword>
<organism evidence="6 8">
    <name type="scientific">Thiomonas arsenitoxydans (strain DSM 22701 / CIP 110005 / 3As)</name>
    <dbReference type="NCBI Taxonomy" id="426114"/>
    <lineage>
        <taxon>Bacteria</taxon>
        <taxon>Pseudomonadati</taxon>
        <taxon>Pseudomonadota</taxon>
        <taxon>Betaproteobacteria</taxon>
        <taxon>Burkholderiales</taxon>
        <taxon>Thiomonas</taxon>
    </lineage>
</organism>
<keyword evidence="9" id="KW-1185">Reference proteome</keyword>
<reference evidence="8" key="2">
    <citation type="journal article" date="2010" name="PLoS Genet.">
        <title>Structure, function, and evolution of the Thiomonas spp. genome.</title>
        <authorList>
            <person name="Arsene-Ploetze F."/>
            <person name="Koechler S."/>
            <person name="Marchal M."/>
            <person name="Coppee J.Y."/>
            <person name="Chandler M."/>
            <person name="Bonnefoy V."/>
            <person name="Brochier-Armanet C."/>
            <person name="Barakat M."/>
            <person name="Barbe V."/>
            <person name="Battaglia-Brunet F."/>
            <person name="Bruneel O."/>
            <person name="Bryan C.G."/>
            <person name="Cleiss-Arnold J."/>
            <person name="Cruveiller S."/>
            <person name="Erhardt M."/>
            <person name="Heinrich-Salmeron A."/>
            <person name="Hommais F."/>
            <person name="Joulian C."/>
            <person name="Krin E."/>
            <person name="Lieutaud A."/>
            <person name="Lievremont D."/>
            <person name="Michel C."/>
            <person name="Muller D."/>
            <person name="Ortet P."/>
            <person name="Proux C."/>
            <person name="Siguier P."/>
            <person name="Roche D."/>
            <person name="Rouy Z."/>
            <person name="Salvignol G."/>
            <person name="Slyemi D."/>
            <person name="Talla E."/>
            <person name="Weiss S."/>
            <person name="Weissenbach J."/>
            <person name="Medigue C."/>
            <person name="Bertin P.N."/>
        </authorList>
    </citation>
    <scope>NUCLEOTIDE SEQUENCE [LARGE SCALE GENOMIC DNA]</scope>
    <source>
        <strain evidence="8">DSM 22701 / CIP 110005 / 3As</strain>
    </source>
</reference>
<reference key="1">
    <citation type="submission" date="2009-07" db="EMBL/GenBank/DDBJ databases">
        <authorList>
            <person name="Genoscope - CEA"/>
        </authorList>
    </citation>
    <scope>NUCLEOTIDE SEQUENCE</scope>
    <source>
        <strain>3As</strain>
    </source>
</reference>
<dbReference type="InterPro" id="IPR010248">
    <property type="entry name" value="His_ut_repres"/>
</dbReference>
<reference evidence="7 9" key="4">
    <citation type="submission" date="2015-03" db="EMBL/GenBank/DDBJ databases">
        <authorList>
            <person name="Regsiter A."/>
            <person name="william w."/>
        </authorList>
    </citation>
    <scope>NUCLEOTIDE SEQUENCE [LARGE SCALE GENOMIC DNA]</scope>
    <source>
        <strain evidence="7 9">CB1</strain>
    </source>
</reference>
<evidence type="ECO:0000313" key="8">
    <source>
        <dbReference type="Proteomes" id="UP000002372"/>
    </source>
</evidence>
<dbReference type="SUPFAM" id="SSF64288">
    <property type="entry name" value="Chorismate lyase-like"/>
    <property type="match status" value="1"/>
</dbReference>
<sequence>MNSLAKIDLGAVATAPYNRVKQHLKQGLEQGHWKPGELMPSEAELVALFGVSRMTVNRALRELQAEGLVDRVQGVGTFAAQLHRLSSTLSIRDMHEHVESRGHHHRLDLKLRREEAASATVAHRLGLKVGAKVFHSLAIHFEDDVPLQLEDRWVNPAAAPRYLNADFSSTTPTQYLLEVAPMWEASYTIEALSPTRQEARYLKIEPTEPCLVITRWTVSRGAPVTLVRLVHPGSRYLLEGRFQP</sequence>
<keyword evidence="2" id="KW-0238">DNA-binding</keyword>
<dbReference type="InterPro" id="IPR000524">
    <property type="entry name" value="Tscrpt_reg_HTH_GntR"/>
</dbReference>
<dbReference type="EMBL" id="CTRI01000002">
    <property type="protein sequence ID" value="CQR27145.1"/>
    <property type="molecule type" value="Genomic_DNA"/>
</dbReference>
<feature type="domain" description="HTH gntR-type" evidence="5">
    <location>
        <begin position="14"/>
        <end position="82"/>
    </location>
</feature>
<dbReference type="eggNOG" id="COG2188">
    <property type="taxonomic scope" value="Bacteria"/>
</dbReference>
<dbReference type="OrthoDB" id="9808698at2"/>
<dbReference type="InterPro" id="IPR036390">
    <property type="entry name" value="WH_DNA-bd_sf"/>
</dbReference>
<dbReference type="SMART" id="SM00345">
    <property type="entry name" value="HTH_GNTR"/>
    <property type="match status" value="1"/>
</dbReference>
<dbReference type="Pfam" id="PF07702">
    <property type="entry name" value="UTRA"/>
    <property type="match status" value="1"/>
</dbReference>